<feature type="compositionally biased region" description="Low complexity" evidence="1">
    <location>
        <begin position="74"/>
        <end position="88"/>
    </location>
</feature>
<dbReference type="AlphaFoldDB" id="A0A554S9Z0"/>
<keyword evidence="4" id="KW-1185">Reference proteome</keyword>
<sequence length="222" mass="22130">MPRTGPLADLSGLQLVAGALAAMTSAWMASWLGVAGTLIGAAVGSIVAGIATALYRSSLERGVQRSKTLLTEQGSVVESASDDSAAGEHGSEVVTAQTDSASWKERLQRLNWRSIALASGAALLAAVVIIGVYEVSTGKSYGNSSNPTIVPVSSSGGGGERTPEPGQDDTDPSADPTSTAPTESAPTTQAPSATAPTTAAPTTEAPTQPAQPNEGGESAPAE</sequence>
<feature type="transmembrane region" description="Helical" evidence="2">
    <location>
        <begin position="114"/>
        <end position="133"/>
    </location>
</feature>
<gene>
    <name evidence="3" type="ORF">FNM00_09635</name>
</gene>
<evidence type="ECO:0000256" key="1">
    <source>
        <dbReference type="SAM" id="MobiDB-lite"/>
    </source>
</evidence>
<reference evidence="3 4" key="1">
    <citation type="submission" date="2019-07" db="EMBL/GenBank/DDBJ databases">
        <authorList>
            <person name="Zhao L.H."/>
        </authorList>
    </citation>
    <scope>NUCLEOTIDE SEQUENCE [LARGE SCALE GENOMIC DNA]</scope>
    <source>
        <strain evidence="3 4">Co35</strain>
    </source>
</reference>
<keyword evidence="2" id="KW-1133">Transmembrane helix</keyword>
<proteinExistence type="predicted"/>
<feature type="region of interest" description="Disordered" evidence="1">
    <location>
        <begin position="140"/>
        <end position="222"/>
    </location>
</feature>
<feature type="compositionally biased region" description="Low complexity" evidence="1">
    <location>
        <begin position="173"/>
        <end position="212"/>
    </location>
</feature>
<dbReference type="OrthoDB" id="3748562at2"/>
<evidence type="ECO:0000313" key="4">
    <source>
        <dbReference type="Proteomes" id="UP000316988"/>
    </source>
</evidence>
<feature type="transmembrane region" description="Helical" evidence="2">
    <location>
        <begin position="31"/>
        <end position="55"/>
    </location>
</feature>
<evidence type="ECO:0000256" key="2">
    <source>
        <dbReference type="SAM" id="Phobius"/>
    </source>
</evidence>
<dbReference type="EMBL" id="VLNT01000006">
    <property type="protein sequence ID" value="TSD63168.1"/>
    <property type="molecule type" value="Genomic_DNA"/>
</dbReference>
<name>A0A554S9Z0_9ACTN</name>
<keyword evidence="2" id="KW-0812">Transmembrane</keyword>
<dbReference type="Proteomes" id="UP000316988">
    <property type="component" value="Unassembled WGS sequence"/>
</dbReference>
<feature type="compositionally biased region" description="Polar residues" evidence="1">
    <location>
        <begin position="140"/>
        <end position="154"/>
    </location>
</feature>
<keyword evidence="2" id="KW-0472">Membrane</keyword>
<evidence type="ECO:0000313" key="3">
    <source>
        <dbReference type="EMBL" id="TSD63168.1"/>
    </source>
</evidence>
<comment type="caution">
    <text evidence="3">The sequence shown here is derived from an EMBL/GenBank/DDBJ whole genome shotgun (WGS) entry which is preliminary data.</text>
</comment>
<dbReference type="RefSeq" id="WP_143913222.1">
    <property type="nucleotide sequence ID" value="NZ_VLNT01000006.1"/>
</dbReference>
<protein>
    <submittedName>
        <fullName evidence="3">Uncharacterized protein</fullName>
    </submittedName>
</protein>
<organism evidence="3 4">
    <name type="scientific">Aeromicrobium piscarium</name>
    <dbReference type="NCBI Taxonomy" id="2590901"/>
    <lineage>
        <taxon>Bacteria</taxon>
        <taxon>Bacillati</taxon>
        <taxon>Actinomycetota</taxon>
        <taxon>Actinomycetes</taxon>
        <taxon>Propionibacteriales</taxon>
        <taxon>Nocardioidaceae</taxon>
        <taxon>Aeromicrobium</taxon>
    </lineage>
</organism>
<feature type="region of interest" description="Disordered" evidence="1">
    <location>
        <begin position="74"/>
        <end position="100"/>
    </location>
</feature>
<accession>A0A554S9Z0</accession>